<proteinExistence type="inferred from homology"/>
<dbReference type="NCBIfam" id="NF004976">
    <property type="entry name" value="PRK06349.1"/>
    <property type="match status" value="1"/>
</dbReference>
<comment type="caution">
    <text evidence="18">The sequence shown here is derived from an EMBL/GenBank/DDBJ whole genome shotgun (WGS) entry which is preliminary data.</text>
</comment>
<dbReference type="InterPro" id="IPR001342">
    <property type="entry name" value="HDH_cat"/>
</dbReference>
<dbReference type="InterPro" id="IPR005106">
    <property type="entry name" value="Asp/hSer_DH_NAD-bd"/>
</dbReference>
<evidence type="ECO:0000256" key="3">
    <source>
        <dbReference type="ARBA" id="ARBA00005062"/>
    </source>
</evidence>
<evidence type="ECO:0000256" key="14">
    <source>
        <dbReference type="ARBA" id="ARBA00049031"/>
    </source>
</evidence>
<evidence type="ECO:0000256" key="5">
    <source>
        <dbReference type="ARBA" id="ARBA00013213"/>
    </source>
</evidence>
<dbReference type="Pfam" id="PF00742">
    <property type="entry name" value="Homoserine_dh"/>
    <property type="match status" value="1"/>
</dbReference>
<dbReference type="InterPro" id="IPR002912">
    <property type="entry name" value="ACT_dom"/>
</dbReference>
<keyword evidence="8 15" id="KW-0791">Threonine biosynthesis</keyword>
<dbReference type="CDD" id="cd04881">
    <property type="entry name" value="ACT_HSDH-Hom"/>
    <property type="match status" value="1"/>
</dbReference>
<keyword evidence="11 15" id="KW-0486">Methionine biosynthesis</keyword>
<evidence type="ECO:0000256" key="4">
    <source>
        <dbReference type="ARBA" id="ARBA00006753"/>
    </source>
</evidence>
<evidence type="ECO:0000256" key="10">
    <source>
        <dbReference type="ARBA" id="ARBA00023002"/>
    </source>
</evidence>
<protein>
    <recommendedName>
        <fullName evidence="6 15">Homoserine dehydrogenase</fullName>
        <ecNumber evidence="5 15">1.1.1.3</ecNumber>
    </recommendedName>
</protein>
<keyword evidence="19" id="KW-1185">Reference proteome</keyword>
<evidence type="ECO:0000256" key="12">
    <source>
        <dbReference type="ARBA" id="ARBA00044930"/>
    </source>
</evidence>
<dbReference type="PROSITE" id="PS01042">
    <property type="entry name" value="HOMOSER_DHGENASE"/>
    <property type="match status" value="1"/>
</dbReference>
<evidence type="ECO:0000256" key="2">
    <source>
        <dbReference type="ARBA" id="ARBA00005056"/>
    </source>
</evidence>
<dbReference type="InterPro" id="IPR036291">
    <property type="entry name" value="NAD(P)-bd_dom_sf"/>
</dbReference>
<dbReference type="Gene3D" id="3.40.50.720">
    <property type="entry name" value="NAD(P)-binding Rossmann-like Domain"/>
    <property type="match status" value="1"/>
</dbReference>
<dbReference type="RefSeq" id="WP_298384451.1">
    <property type="nucleotide sequence ID" value="NZ_JBFSHR010000020.1"/>
</dbReference>
<dbReference type="Gene3D" id="3.30.360.10">
    <property type="entry name" value="Dihydrodipicolinate Reductase, domain 2"/>
    <property type="match status" value="1"/>
</dbReference>
<evidence type="ECO:0000256" key="11">
    <source>
        <dbReference type="ARBA" id="ARBA00023167"/>
    </source>
</evidence>
<keyword evidence="10 15" id="KW-0560">Oxidoreductase</keyword>
<dbReference type="SUPFAM" id="SSF51735">
    <property type="entry name" value="NAD(P)-binding Rossmann-fold domains"/>
    <property type="match status" value="1"/>
</dbReference>
<dbReference type="InterPro" id="IPR019811">
    <property type="entry name" value="HDH_CS"/>
</dbReference>
<evidence type="ECO:0000256" key="1">
    <source>
        <dbReference type="ARBA" id="ARBA00001920"/>
    </source>
</evidence>
<dbReference type="SUPFAM" id="SSF55347">
    <property type="entry name" value="Glyceraldehyde-3-phosphate dehydrogenase-like, C-terminal domain"/>
    <property type="match status" value="1"/>
</dbReference>
<gene>
    <name evidence="18" type="ORF">AB6A68_07155</name>
</gene>
<evidence type="ECO:0000256" key="13">
    <source>
        <dbReference type="ARBA" id="ARBA00048841"/>
    </source>
</evidence>
<keyword evidence="9 15" id="KW-0521">NADP</keyword>
<dbReference type="InterPro" id="IPR016204">
    <property type="entry name" value="HDH"/>
</dbReference>
<evidence type="ECO:0000313" key="18">
    <source>
        <dbReference type="EMBL" id="MEX6429616.1"/>
    </source>
</evidence>
<dbReference type="SUPFAM" id="SSF55021">
    <property type="entry name" value="ACT-like"/>
    <property type="match status" value="1"/>
</dbReference>
<name>A0ABV3Y226_9ACTN</name>
<feature type="domain" description="ACT" evidence="17">
    <location>
        <begin position="349"/>
        <end position="423"/>
    </location>
</feature>
<dbReference type="EC" id="1.1.1.3" evidence="5 15"/>
<comment type="similarity">
    <text evidence="4 16">Belongs to the homoserine dehydrogenase family.</text>
</comment>
<dbReference type="GO" id="GO:0004412">
    <property type="term" value="F:homoserine dehydrogenase activity"/>
    <property type="evidence" value="ECO:0007669"/>
    <property type="project" value="UniProtKB-EC"/>
</dbReference>
<comment type="pathway">
    <text evidence="2 15">Amino-acid biosynthesis; L-threonine biosynthesis; L-threonine from L-aspartate: step 3/5.</text>
</comment>
<evidence type="ECO:0000256" key="9">
    <source>
        <dbReference type="ARBA" id="ARBA00022857"/>
    </source>
</evidence>
<comment type="catalytic activity">
    <reaction evidence="14">
        <text>L-homoserine + NAD(+) = L-aspartate 4-semialdehyde + NADH + H(+)</text>
        <dbReference type="Rhea" id="RHEA:15757"/>
        <dbReference type="ChEBI" id="CHEBI:15378"/>
        <dbReference type="ChEBI" id="CHEBI:57476"/>
        <dbReference type="ChEBI" id="CHEBI:57540"/>
        <dbReference type="ChEBI" id="CHEBI:57945"/>
        <dbReference type="ChEBI" id="CHEBI:537519"/>
        <dbReference type="EC" id="1.1.1.3"/>
    </reaction>
    <physiologicalReaction direction="right-to-left" evidence="14">
        <dbReference type="Rhea" id="RHEA:15759"/>
    </physiologicalReaction>
</comment>
<evidence type="ECO:0000313" key="19">
    <source>
        <dbReference type="Proteomes" id="UP001560267"/>
    </source>
</evidence>
<evidence type="ECO:0000256" key="7">
    <source>
        <dbReference type="ARBA" id="ARBA00022605"/>
    </source>
</evidence>
<dbReference type="Pfam" id="PF03447">
    <property type="entry name" value="NAD_binding_3"/>
    <property type="match status" value="1"/>
</dbReference>
<comment type="pathway">
    <text evidence="3 15">Amino-acid biosynthesis; L-methionine biosynthesis via de novo pathway; L-homoserine from L-aspartate: step 3/3.</text>
</comment>
<comment type="catalytic activity">
    <reaction evidence="13">
        <text>L-homoserine + NADP(+) = L-aspartate 4-semialdehyde + NADPH + H(+)</text>
        <dbReference type="Rhea" id="RHEA:15761"/>
        <dbReference type="ChEBI" id="CHEBI:15378"/>
        <dbReference type="ChEBI" id="CHEBI:57476"/>
        <dbReference type="ChEBI" id="CHEBI:57783"/>
        <dbReference type="ChEBI" id="CHEBI:58349"/>
        <dbReference type="ChEBI" id="CHEBI:537519"/>
        <dbReference type="EC" id="1.1.1.3"/>
    </reaction>
    <physiologicalReaction direction="right-to-left" evidence="13">
        <dbReference type="Rhea" id="RHEA:15763"/>
    </physiologicalReaction>
</comment>
<accession>A0ABV3Y226</accession>
<evidence type="ECO:0000256" key="16">
    <source>
        <dbReference type="RuleBase" id="RU004171"/>
    </source>
</evidence>
<evidence type="ECO:0000256" key="6">
    <source>
        <dbReference type="ARBA" id="ARBA00013376"/>
    </source>
</evidence>
<dbReference type="PROSITE" id="PS51671">
    <property type="entry name" value="ACT"/>
    <property type="match status" value="1"/>
</dbReference>
<sequence>MKIGLLGCGTVGSALVQLLDADGDRLGSLLGEPLELGRILVRDLHKVRAHEVPMKLLTTELAEVIEDPEIELVVELLGPGEFALSAIESALASHKSVVTANKEILSTHFRELESAAAKVNRDIFFEAAVAGGIPLIRALRVSLFGERLTRIVGIVNGTTNYILTQMQEEHVSLETALGDAQRLGYAEADPHGDLSGRDAASKLAIIASIAFGSHVDVADVQVDGIWGVTPADFDFARRSGGVIKLLAQAERSLDSPDAPVRVEVFPAIVMSDHPLASVRGSFNAVFVEGSAVGQLMFSGPGAGGLPTASAVLADIIDAVTNLRNATRAPMRVAQGTRFVDDSSIEGVFALSVDVIDAPGVLSRVSEVFGRNLVSIARMEQDELDSELAHLVFLTHRTRLSSIRATMAQLSELSVIQRLHKVLRVLE</sequence>
<dbReference type="PANTHER" id="PTHR43331">
    <property type="entry name" value="HOMOSERINE DEHYDROGENASE"/>
    <property type="match status" value="1"/>
</dbReference>
<dbReference type="PIRSF" id="PIRSF000098">
    <property type="entry name" value="Homoser_dehydrog"/>
    <property type="match status" value="1"/>
</dbReference>
<dbReference type="PANTHER" id="PTHR43331:SF1">
    <property type="entry name" value="HOMOSERINE DEHYDROGENASE"/>
    <property type="match status" value="1"/>
</dbReference>
<organism evidence="18 19">
    <name type="scientific">Ferrimicrobium acidiphilum</name>
    <dbReference type="NCBI Taxonomy" id="121039"/>
    <lineage>
        <taxon>Bacteria</taxon>
        <taxon>Bacillati</taxon>
        <taxon>Actinomycetota</taxon>
        <taxon>Acidimicrobiia</taxon>
        <taxon>Acidimicrobiales</taxon>
        <taxon>Acidimicrobiaceae</taxon>
        <taxon>Ferrimicrobium</taxon>
    </lineage>
</organism>
<dbReference type="Pfam" id="PF01842">
    <property type="entry name" value="ACT"/>
    <property type="match status" value="1"/>
</dbReference>
<comment type="function">
    <text evidence="12">Catalyzes the conversion of L-aspartate-beta-semialdehyde (L-Asa) to L-homoserine (L-Hse), the third step in the biosynthesis of threonine and methionine from aspartate.</text>
</comment>
<dbReference type="Proteomes" id="UP001560267">
    <property type="component" value="Unassembled WGS sequence"/>
</dbReference>
<evidence type="ECO:0000256" key="8">
    <source>
        <dbReference type="ARBA" id="ARBA00022697"/>
    </source>
</evidence>
<comment type="cofactor">
    <cofactor evidence="1">
        <name>a metal cation</name>
        <dbReference type="ChEBI" id="CHEBI:25213"/>
    </cofactor>
</comment>
<dbReference type="InterPro" id="IPR045865">
    <property type="entry name" value="ACT-like_dom_sf"/>
</dbReference>
<evidence type="ECO:0000256" key="15">
    <source>
        <dbReference type="RuleBase" id="RU000579"/>
    </source>
</evidence>
<evidence type="ECO:0000259" key="17">
    <source>
        <dbReference type="PROSITE" id="PS51671"/>
    </source>
</evidence>
<keyword evidence="7 15" id="KW-0028">Amino-acid biosynthesis</keyword>
<reference evidence="18 19" key="1">
    <citation type="submission" date="2024-07" db="EMBL/GenBank/DDBJ databases">
        <title>Draft Genome Sequence of Ferrimicrobium acidiphilum Strain YE2023, Isolated from a Pulp of Bioleach Reactor.</title>
        <authorList>
            <person name="Elkina Y.A."/>
            <person name="Bulaeva A.G."/>
            <person name="Beletsky A.V."/>
            <person name="Mardanov A.V."/>
        </authorList>
    </citation>
    <scope>NUCLEOTIDE SEQUENCE [LARGE SCALE GENOMIC DNA]</scope>
    <source>
        <strain evidence="18 19">YE2023</strain>
    </source>
</reference>
<dbReference type="EMBL" id="JBFSHR010000020">
    <property type="protein sequence ID" value="MEX6429616.1"/>
    <property type="molecule type" value="Genomic_DNA"/>
</dbReference>
<dbReference type="Gene3D" id="3.30.70.260">
    <property type="match status" value="1"/>
</dbReference>